<evidence type="ECO:0000313" key="2">
    <source>
        <dbReference type="Proteomes" id="UP000198706"/>
    </source>
</evidence>
<name>A0A1G9B1F7_9PSED</name>
<keyword evidence="2" id="KW-1185">Reference proteome</keyword>
<dbReference type="AlphaFoldDB" id="A0A1G9B1F7"/>
<dbReference type="RefSeq" id="WP_084335432.1">
    <property type="nucleotide sequence ID" value="NZ_CBKZNZ010000006.1"/>
</dbReference>
<dbReference type="EMBL" id="FNFD01000006">
    <property type="protein sequence ID" value="SDK33278.1"/>
    <property type="molecule type" value="Genomic_DNA"/>
</dbReference>
<proteinExistence type="predicted"/>
<accession>A0A1G9B1F7</accession>
<sequence>MPLTLTLTEGVLPKGSESVALSRLSEAMLRWHGLSGNPVMTPNVIGAIHVLPEGSTFAGSQPVSVAVVEWKVPSFAFASRDIQQGYIAEATDIIREMSGGRQPRERIWVNVTHAVDGAWGIAGEALTNVQLGEAIAGAAV</sequence>
<gene>
    <name evidence="1" type="ORF">SAMN05216186_106107</name>
</gene>
<evidence type="ECO:0000313" key="1">
    <source>
        <dbReference type="EMBL" id="SDK33278.1"/>
    </source>
</evidence>
<reference evidence="1 2" key="1">
    <citation type="submission" date="2016-10" db="EMBL/GenBank/DDBJ databases">
        <authorList>
            <person name="de Groot N.N."/>
        </authorList>
    </citation>
    <scope>NUCLEOTIDE SEQUENCE [LARGE SCALE GENOMIC DNA]</scope>
    <source>
        <strain evidence="1 2">JCM 21544</strain>
    </source>
</reference>
<evidence type="ECO:0008006" key="3">
    <source>
        <dbReference type="Google" id="ProtNLM"/>
    </source>
</evidence>
<organism evidence="1 2">
    <name type="scientific">Pseudomonas indica</name>
    <dbReference type="NCBI Taxonomy" id="137658"/>
    <lineage>
        <taxon>Bacteria</taxon>
        <taxon>Pseudomonadati</taxon>
        <taxon>Pseudomonadota</taxon>
        <taxon>Gammaproteobacteria</taxon>
        <taxon>Pseudomonadales</taxon>
        <taxon>Pseudomonadaceae</taxon>
        <taxon>Pseudomonas</taxon>
    </lineage>
</organism>
<protein>
    <recommendedName>
        <fullName evidence="3">4-oxalocrotonate tautomerase</fullName>
    </recommendedName>
</protein>
<dbReference type="Proteomes" id="UP000198706">
    <property type="component" value="Unassembled WGS sequence"/>
</dbReference>